<dbReference type="Proteomes" id="UP000789375">
    <property type="component" value="Unassembled WGS sequence"/>
</dbReference>
<organism evidence="1 2">
    <name type="scientific">Funneliformis mosseae</name>
    <name type="common">Endomycorrhizal fungus</name>
    <name type="synonym">Glomus mosseae</name>
    <dbReference type="NCBI Taxonomy" id="27381"/>
    <lineage>
        <taxon>Eukaryota</taxon>
        <taxon>Fungi</taxon>
        <taxon>Fungi incertae sedis</taxon>
        <taxon>Mucoromycota</taxon>
        <taxon>Glomeromycotina</taxon>
        <taxon>Glomeromycetes</taxon>
        <taxon>Glomerales</taxon>
        <taxon>Glomeraceae</taxon>
        <taxon>Funneliformis</taxon>
    </lineage>
</organism>
<evidence type="ECO:0000313" key="2">
    <source>
        <dbReference type="Proteomes" id="UP000789375"/>
    </source>
</evidence>
<gene>
    <name evidence="1" type="ORF">FMOSSE_LOCUS12269</name>
</gene>
<reference evidence="1" key="1">
    <citation type="submission" date="2021-06" db="EMBL/GenBank/DDBJ databases">
        <authorList>
            <person name="Kallberg Y."/>
            <person name="Tangrot J."/>
            <person name="Rosling A."/>
        </authorList>
    </citation>
    <scope>NUCLEOTIDE SEQUENCE</scope>
    <source>
        <strain evidence="1">87-6 pot B 2015</strain>
    </source>
</reference>
<proteinExistence type="predicted"/>
<dbReference type="AlphaFoldDB" id="A0A9N9HDY1"/>
<protein>
    <submittedName>
        <fullName evidence="1">15432_t:CDS:1</fullName>
    </submittedName>
</protein>
<accession>A0A9N9HDY1</accession>
<sequence length="87" mass="9561">MDIDKPQSVSTVSSTIAKGINASIHATSCSLITSIIPFTSTSIKGKETQVGKKMCKKQHVVLNGFPIEEFFSDEFNESEEPQERVVK</sequence>
<evidence type="ECO:0000313" key="1">
    <source>
        <dbReference type="EMBL" id="CAG8668067.1"/>
    </source>
</evidence>
<name>A0A9N9HDY1_FUNMO</name>
<comment type="caution">
    <text evidence="1">The sequence shown here is derived from an EMBL/GenBank/DDBJ whole genome shotgun (WGS) entry which is preliminary data.</text>
</comment>
<keyword evidence="2" id="KW-1185">Reference proteome</keyword>
<dbReference type="EMBL" id="CAJVPP010005636">
    <property type="protein sequence ID" value="CAG8668067.1"/>
    <property type="molecule type" value="Genomic_DNA"/>
</dbReference>